<gene>
    <name evidence="4" type="ORF">PSU4_46210</name>
</gene>
<dbReference type="GO" id="GO:0005524">
    <property type="term" value="F:ATP binding"/>
    <property type="evidence" value="ECO:0007669"/>
    <property type="project" value="UniProtKB-KW"/>
</dbReference>
<dbReference type="CDD" id="cd06170">
    <property type="entry name" value="LuxR_C_like"/>
    <property type="match status" value="1"/>
</dbReference>
<sequence length="912" mass="98332">MRGRHNECDVLDRLLSDVRAGQSRALGVRGEAGIGKTSLLDYLAARATECRVIRAAGVESEMDFAFAGLHQLCAPFLDRLDRLPAPQRDAMSAAFGLRHSDAPDLFLVGLALLSLLSDIAEDEPLICLVDDAQWLDQASAQALAFVSRRLLAESVGLVFATRSESAAEQMTPHLSELHLTGLGDADARALLQGALRSPLDAPVFAEILAEARGNPLALLELPRSRTPTELTFGFAGAGAVPLAGRMEQGFLRQLQPLPAATRRLLLIAAVEPVGDVTVLWQAAQHLGIPPGAAAPAEAAELIELGTRVRFRHPLLRSAVCRAADVRDLREVHGALAHVVTLDPDRRAWHRGQACAGPDENVAGELERSADRAHTRGGFAAAGAFLQRSAELTPEPSRRGARLLAAAQARLHAGEFDATARLLGTCESERPDDLQGARIDLLRAQLAFASSHSSEAAPLLLAAARRLEPLDVALARETYLDAFNAAMFAGRLTRGVGLQEIARAARRAPTPPNPQHSDLLLEGLSALFTDGYAAATPIGHRVLQAFRNQDATRSGTRWLWLASITAADLWDDESWHDLSSRHLTTARETGALSELPLALHSRIVVQLFAGELTTAAHLLEESKAVAEATGGDIAPYGALALAAWQGREDHARALTATAMDEIVFRGEGIGITVAQWTSALLFNGLGRYDDAVTAAQQAAENPQELGAANWGLTELVEAASRSGRRDLAVAALERLSQMTKASNTGWALGVEARSRALVTDGAAAEPLYREAISHLRPTRVKAELARAHLLYGEWLRREGRRIDAREHLRAAHDMFVAFGAGAFSERARRELHATGETARRRVPETEGDLTDQELQIARLAAQRHTNPEIGAQLFLSPRTVEWHLRKVFTKLGVSSRRELVRALPSSVVAARSL</sequence>
<accession>A0A511DMR7</accession>
<dbReference type="GO" id="GO:0004016">
    <property type="term" value="F:adenylate cyclase activity"/>
    <property type="evidence" value="ECO:0007669"/>
    <property type="project" value="TreeGrafter"/>
</dbReference>
<dbReference type="Pfam" id="PF00196">
    <property type="entry name" value="GerE"/>
    <property type="match status" value="1"/>
</dbReference>
<dbReference type="Gene3D" id="3.40.50.300">
    <property type="entry name" value="P-loop containing nucleotide triphosphate hydrolases"/>
    <property type="match status" value="1"/>
</dbReference>
<dbReference type="Gene3D" id="1.25.40.10">
    <property type="entry name" value="Tetratricopeptide repeat domain"/>
    <property type="match status" value="1"/>
</dbReference>
<dbReference type="AlphaFoldDB" id="A0A511DMR7"/>
<dbReference type="PRINTS" id="PR00038">
    <property type="entry name" value="HTHLUXR"/>
</dbReference>
<dbReference type="SMART" id="SM00421">
    <property type="entry name" value="HTH_LUXR"/>
    <property type="match status" value="1"/>
</dbReference>
<dbReference type="EMBL" id="BJVJ01000060">
    <property type="protein sequence ID" value="GEL25667.1"/>
    <property type="molecule type" value="Genomic_DNA"/>
</dbReference>
<dbReference type="SUPFAM" id="SSF46894">
    <property type="entry name" value="C-terminal effector domain of the bipartite response regulators"/>
    <property type="match status" value="1"/>
</dbReference>
<dbReference type="Gene3D" id="1.10.10.10">
    <property type="entry name" value="Winged helix-like DNA-binding domain superfamily/Winged helix DNA-binding domain"/>
    <property type="match status" value="1"/>
</dbReference>
<dbReference type="PROSITE" id="PS50043">
    <property type="entry name" value="HTH_LUXR_2"/>
    <property type="match status" value="1"/>
</dbReference>
<feature type="domain" description="HTH luxR-type" evidence="3">
    <location>
        <begin position="841"/>
        <end position="906"/>
    </location>
</feature>
<protein>
    <submittedName>
        <fullName evidence="4">Transcriptional regulator</fullName>
    </submittedName>
</protein>
<dbReference type="GO" id="GO:0006355">
    <property type="term" value="P:regulation of DNA-templated transcription"/>
    <property type="evidence" value="ECO:0007669"/>
    <property type="project" value="InterPro"/>
</dbReference>
<dbReference type="InterPro" id="IPR000792">
    <property type="entry name" value="Tscrpt_reg_LuxR_C"/>
</dbReference>
<dbReference type="InterPro" id="IPR041664">
    <property type="entry name" value="AAA_16"/>
</dbReference>
<keyword evidence="1" id="KW-0547">Nucleotide-binding</keyword>
<name>A0A511DMR7_9PSEU</name>
<dbReference type="PANTHER" id="PTHR16305:SF35">
    <property type="entry name" value="TRANSCRIPTIONAL ACTIVATOR DOMAIN"/>
    <property type="match status" value="1"/>
</dbReference>
<evidence type="ECO:0000259" key="3">
    <source>
        <dbReference type="PROSITE" id="PS50043"/>
    </source>
</evidence>
<keyword evidence="5" id="KW-1185">Reference proteome</keyword>
<dbReference type="InterPro" id="IPR011990">
    <property type="entry name" value="TPR-like_helical_dom_sf"/>
</dbReference>
<dbReference type="GO" id="GO:0003677">
    <property type="term" value="F:DNA binding"/>
    <property type="evidence" value="ECO:0007669"/>
    <property type="project" value="InterPro"/>
</dbReference>
<keyword evidence="2" id="KW-0067">ATP-binding</keyword>
<reference evidence="4 5" key="1">
    <citation type="submission" date="2019-07" db="EMBL/GenBank/DDBJ databases">
        <title>Whole genome shotgun sequence of Pseudonocardia sulfidoxydans NBRC 16205.</title>
        <authorList>
            <person name="Hosoyama A."/>
            <person name="Uohara A."/>
            <person name="Ohji S."/>
            <person name="Ichikawa N."/>
        </authorList>
    </citation>
    <scope>NUCLEOTIDE SEQUENCE [LARGE SCALE GENOMIC DNA]</scope>
    <source>
        <strain evidence="4 5">NBRC 16205</strain>
    </source>
</reference>
<dbReference type="SUPFAM" id="SSF52540">
    <property type="entry name" value="P-loop containing nucleoside triphosphate hydrolases"/>
    <property type="match status" value="1"/>
</dbReference>
<evidence type="ECO:0000256" key="1">
    <source>
        <dbReference type="ARBA" id="ARBA00022741"/>
    </source>
</evidence>
<evidence type="ECO:0000313" key="4">
    <source>
        <dbReference type="EMBL" id="GEL25667.1"/>
    </source>
</evidence>
<dbReference type="SUPFAM" id="SSF48452">
    <property type="entry name" value="TPR-like"/>
    <property type="match status" value="1"/>
</dbReference>
<dbReference type="InterPro" id="IPR036388">
    <property type="entry name" value="WH-like_DNA-bd_sf"/>
</dbReference>
<dbReference type="Pfam" id="PF13191">
    <property type="entry name" value="AAA_16"/>
    <property type="match status" value="1"/>
</dbReference>
<dbReference type="GO" id="GO:0005737">
    <property type="term" value="C:cytoplasm"/>
    <property type="evidence" value="ECO:0007669"/>
    <property type="project" value="TreeGrafter"/>
</dbReference>
<comment type="caution">
    <text evidence="4">The sequence shown here is derived from an EMBL/GenBank/DDBJ whole genome shotgun (WGS) entry which is preliminary data.</text>
</comment>
<dbReference type="InterPro" id="IPR016032">
    <property type="entry name" value="Sig_transdc_resp-reg_C-effctor"/>
</dbReference>
<evidence type="ECO:0000256" key="2">
    <source>
        <dbReference type="ARBA" id="ARBA00022840"/>
    </source>
</evidence>
<dbReference type="PANTHER" id="PTHR16305">
    <property type="entry name" value="TESTICULAR SOLUBLE ADENYLYL CYCLASE"/>
    <property type="match status" value="1"/>
</dbReference>
<evidence type="ECO:0000313" key="5">
    <source>
        <dbReference type="Proteomes" id="UP000321685"/>
    </source>
</evidence>
<dbReference type="InterPro" id="IPR027417">
    <property type="entry name" value="P-loop_NTPase"/>
</dbReference>
<dbReference type="Proteomes" id="UP000321685">
    <property type="component" value="Unassembled WGS sequence"/>
</dbReference>
<proteinExistence type="predicted"/>
<organism evidence="4 5">
    <name type="scientific">Pseudonocardia sulfidoxydans NBRC 16205</name>
    <dbReference type="NCBI Taxonomy" id="1223511"/>
    <lineage>
        <taxon>Bacteria</taxon>
        <taxon>Bacillati</taxon>
        <taxon>Actinomycetota</taxon>
        <taxon>Actinomycetes</taxon>
        <taxon>Pseudonocardiales</taxon>
        <taxon>Pseudonocardiaceae</taxon>
        <taxon>Pseudonocardia</taxon>
    </lineage>
</organism>